<proteinExistence type="predicted"/>
<dbReference type="EMBL" id="OU594960">
    <property type="protein sequence ID" value="CAG9283413.1"/>
    <property type="molecule type" value="Genomic_DNA"/>
</dbReference>
<dbReference type="Proteomes" id="UP000836788">
    <property type="component" value="Chromosome 19"/>
</dbReference>
<feature type="compositionally biased region" description="Basic and acidic residues" evidence="1">
    <location>
        <begin position="120"/>
        <end position="129"/>
    </location>
</feature>
<reference evidence="2" key="1">
    <citation type="submission" date="2022-02" db="EMBL/GenBank/DDBJ databases">
        <authorList>
            <person name="Giguere J D."/>
        </authorList>
    </citation>
    <scope>NUCLEOTIDE SEQUENCE</scope>
    <source>
        <strain evidence="2">CCAP 1055/1</strain>
    </source>
</reference>
<name>A0A8J9S681_PHATR</name>
<sequence>MRIKRRSTRRTCSTPRRLFAILLSTPLAVWFLAQLVGQGTVTTQTLDLTTLLAQTQTIQAISASDEPTQSFLAREKLEVSIVSNKHQADNYIDSSPVTLKSAAMDSPEDPSFTGETSSLARHEAAERTTSDAGIDLTDPTLYQSVDTQGDSSAATVMGVATGYDLSIFKRFVGSLRKTGYIGHIILGLAPDVDSEILEYLAYRNVTTKILQWTDCTYLDNSSTTKDIFKRTTCAAPYPDIKIRWSRFPLARDWLRECTSCTGPILVMDVRDSLFQVNPFGPGSPVVRGLQVFEEHKNRTTQHWLTKGPIFECKGVSYDETMLCSGTTIGTRAAMLKYLEIMYEEMKDWISHPRCRFNMNGDDQSIHNHLFYSGQLPFATANENRRGGIVNTAGFEGAQLVKQHSATMRARHGITHGDAMWKAFDGASGKRWIGAEFNICDDEGYFTEFDGSRSRVVHQWDRFGRPYINLWLNHQKWLVEDEIPSNRSSHLSAA</sequence>
<protein>
    <submittedName>
        <fullName evidence="2">Uncharacterized protein</fullName>
    </submittedName>
</protein>
<feature type="region of interest" description="Disordered" evidence="1">
    <location>
        <begin position="102"/>
        <end position="133"/>
    </location>
</feature>
<dbReference type="AlphaFoldDB" id="A0A8J9S681"/>
<evidence type="ECO:0000256" key="1">
    <source>
        <dbReference type="SAM" id="MobiDB-lite"/>
    </source>
</evidence>
<accession>A0A8J9S681</accession>
<organism evidence="2">
    <name type="scientific">Phaeodactylum tricornutum</name>
    <name type="common">Diatom</name>
    <dbReference type="NCBI Taxonomy" id="2850"/>
    <lineage>
        <taxon>Eukaryota</taxon>
        <taxon>Sar</taxon>
        <taxon>Stramenopiles</taxon>
        <taxon>Ochrophyta</taxon>
        <taxon>Bacillariophyta</taxon>
        <taxon>Bacillariophyceae</taxon>
        <taxon>Bacillariophycidae</taxon>
        <taxon>Naviculales</taxon>
        <taxon>Phaeodactylaceae</taxon>
        <taxon>Phaeodactylum</taxon>
    </lineage>
</organism>
<gene>
    <name evidence="2" type="ORF">PTTT1_LOCUS22707</name>
</gene>
<evidence type="ECO:0000313" key="2">
    <source>
        <dbReference type="EMBL" id="CAG9283413.1"/>
    </source>
</evidence>